<dbReference type="Proteomes" id="UP000248326">
    <property type="component" value="Unassembled WGS sequence"/>
</dbReference>
<dbReference type="CDD" id="cd17316">
    <property type="entry name" value="MFS_SV2_like"/>
    <property type="match status" value="1"/>
</dbReference>
<evidence type="ECO:0000256" key="4">
    <source>
        <dbReference type="ARBA" id="ARBA00022989"/>
    </source>
</evidence>
<dbReference type="PROSITE" id="PS50850">
    <property type="entry name" value="MFS"/>
    <property type="match status" value="1"/>
</dbReference>
<keyword evidence="9" id="KW-1185">Reference proteome</keyword>
<dbReference type="AlphaFoldDB" id="A0A318S5F5"/>
<feature type="transmembrane region" description="Helical" evidence="6">
    <location>
        <begin position="422"/>
        <end position="441"/>
    </location>
</feature>
<dbReference type="InterPro" id="IPR005828">
    <property type="entry name" value="MFS_sugar_transport-like"/>
</dbReference>
<evidence type="ECO:0000256" key="1">
    <source>
        <dbReference type="ARBA" id="ARBA00004141"/>
    </source>
</evidence>
<feature type="domain" description="Major facilitator superfamily (MFS) profile" evidence="7">
    <location>
        <begin position="32"/>
        <end position="446"/>
    </location>
</feature>
<accession>A0A318S5F5</accession>
<proteinExistence type="predicted"/>
<comment type="subcellular location">
    <subcellularLocation>
        <location evidence="1">Membrane</location>
        <topology evidence="1">Multi-pass membrane protein</topology>
    </subcellularLocation>
</comment>
<dbReference type="InterPro" id="IPR036259">
    <property type="entry name" value="MFS_trans_sf"/>
</dbReference>
<feature type="transmembrane region" description="Helical" evidence="6">
    <location>
        <begin position="70"/>
        <end position="88"/>
    </location>
</feature>
<sequence length="453" mass="48225">MTTLSESSTSASAVTVDDIIDRVGDGRFQRKLLFVAGLTWAADALEVLIASFVLPGLVASFGLQRTGTQATLFLSAAFVGMFVGALFWGPLADRIGRRGVLLTTVSLGVLFGVGAALSPSFEIALLFRFLTGFAIGGTLPVDYALLAEFVPTKLRGRYLVLLESFWALGTVAAALLSWWLFTTLPPSDAWRWLLGLAALPGLVSLWIRVSVPESPRFLLLKGRAEEARSILGRIAVLNGRALSVPALARPPKVLGASIGTLFRPPLAKRTVLLSVTWFCLSLGYYGIFSWLPTYFRSQGLDLGLVYRNTLILALAQIPGYLLAAFLVDRVGRRATLTAYLLGSAVFAFLFTLVVSPAGSLLASSLLSFSLLGAWGALYAFTPELFPTFARSTGMGWASGMARLASVLAPSVGALLLSSRLSLALGLFAALFVVGAFAALFIGEETKGQRLADA</sequence>
<dbReference type="SUPFAM" id="SSF103473">
    <property type="entry name" value="MFS general substrate transporter"/>
    <property type="match status" value="1"/>
</dbReference>
<evidence type="ECO:0000256" key="6">
    <source>
        <dbReference type="SAM" id="Phobius"/>
    </source>
</evidence>
<dbReference type="PROSITE" id="PS00216">
    <property type="entry name" value="SUGAR_TRANSPORT_1"/>
    <property type="match status" value="1"/>
</dbReference>
<dbReference type="GO" id="GO:0016020">
    <property type="term" value="C:membrane"/>
    <property type="evidence" value="ECO:0007669"/>
    <property type="project" value="UniProtKB-SubCell"/>
</dbReference>
<evidence type="ECO:0000256" key="5">
    <source>
        <dbReference type="ARBA" id="ARBA00023136"/>
    </source>
</evidence>
<dbReference type="OrthoDB" id="9787026at2"/>
<keyword evidence="4 6" id="KW-1133">Transmembrane helix</keyword>
<dbReference type="InterPro" id="IPR005829">
    <property type="entry name" value="Sugar_transporter_CS"/>
</dbReference>
<gene>
    <name evidence="8" type="ORF">DES52_109118</name>
</gene>
<organism evidence="8 9">
    <name type="scientific">Deinococcus yavapaiensis KR-236</name>
    <dbReference type="NCBI Taxonomy" id="694435"/>
    <lineage>
        <taxon>Bacteria</taxon>
        <taxon>Thermotogati</taxon>
        <taxon>Deinococcota</taxon>
        <taxon>Deinococci</taxon>
        <taxon>Deinococcales</taxon>
        <taxon>Deinococcaceae</taxon>
        <taxon>Deinococcus</taxon>
    </lineage>
</organism>
<dbReference type="InterPro" id="IPR020846">
    <property type="entry name" value="MFS_dom"/>
</dbReference>
<feature type="transmembrane region" description="Helical" evidence="6">
    <location>
        <begin position="192"/>
        <end position="211"/>
    </location>
</feature>
<feature type="transmembrane region" description="Helical" evidence="6">
    <location>
        <begin position="271"/>
        <end position="292"/>
    </location>
</feature>
<feature type="transmembrane region" description="Helical" evidence="6">
    <location>
        <begin position="304"/>
        <end position="327"/>
    </location>
</feature>
<dbReference type="PANTHER" id="PTHR23511">
    <property type="entry name" value="SYNAPTIC VESICLE GLYCOPROTEIN 2"/>
    <property type="match status" value="1"/>
</dbReference>
<reference evidence="8 9" key="1">
    <citation type="submission" date="2018-06" db="EMBL/GenBank/DDBJ databases">
        <title>Genomic Encyclopedia of Type Strains, Phase IV (KMG-IV): sequencing the most valuable type-strain genomes for metagenomic binning, comparative biology and taxonomic classification.</title>
        <authorList>
            <person name="Goeker M."/>
        </authorList>
    </citation>
    <scope>NUCLEOTIDE SEQUENCE [LARGE SCALE GENOMIC DNA]</scope>
    <source>
        <strain evidence="8 9">DSM 18048</strain>
    </source>
</reference>
<dbReference type="PANTHER" id="PTHR23511:SF34">
    <property type="entry name" value="SYNAPTIC VESICLE GLYCOPROTEIN 2"/>
    <property type="match status" value="1"/>
</dbReference>
<keyword evidence="5 6" id="KW-0472">Membrane</keyword>
<keyword evidence="3 6" id="KW-0812">Transmembrane</keyword>
<comment type="caution">
    <text evidence="8">The sequence shown here is derived from an EMBL/GenBank/DDBJ whole genome shotgun (WGS) entry which is preliminary data.</text>
</comment>
<feature type="transmembrane region" description="Helical" evidence="6">
    <location>
        <begin position="158"/>
        <end position="180"/>
    </location>
</feature>
<evidence type="ECO:0000313" key="8">
    <source>
        <dbReference type="EMBL" id="PYE53344.1"/>
    </source>
</evidence>
<dbReference type="RefSeq" id="WP_110887138.1">
    <property type="nucleotide sequence ID" value="NZ_QJSX01000009.1"/>
</dbReference>
<feature type="transmembrane region" description="Helical" evidence="6">
    <location>
        <begin position="123"/>
        <end position="146"/>
    </location>
</feature>
<feature type="transmembrane region" description="Helical" evidence="6">
    <location>
        <begin position="100"/>
        <end position="117"/>
    </location>
</feature>
<protein>
    <submittedName>
        <fullName evidence="8">Putative MFS transporter</fullName>
    </submittedName>
</protein>
<dbReference type="GO" id="GO:0022857">
    <property type="term" value="F:transmembrane transporter activity"/>
    <property type="evidence" value="ECO:0007669"/>
    <property type="project" value="InterPro"/>
</dbReference>
<evidence type="ECO:0000259" key="7">
    <source>
        <dbReference type="PROSITE" id="PS50850"/>
    </source>
</evidence>
<keyword evidence="2" id="KW-0813">Transport</keyword>
<dbReference type="Pfam" id="PF00083">
    <property type="entry name" value="Sugar_tr"/>
    <property type="match status" value="1"/>
</dbReference>
<feature type="transmembrane region" description="Helical" evidence="6">
    <location>
        <begin position="334"/>
        <end position="354"/>
    </location>
</feature>
<evidence type="ECO:0000256" key="3">
    <source>
        <dbReference type="ARBA" id="ARBA00022692"/>
    </source>
</evidence>
<evidence type="ECO:0000256" key="2">
    <source>
        <dbReference type="ARBA" id="ARBA00022448"/>
    </source>
</evidence>
<dbReference type="PROSITE" id="PS00217">
    <property type="entry name" value="SUGAR_TRANSPORT_2"/>
    <property type="match status" value="1"/>
</dbReference>
<evidence type="ECO:0000313" key="9">
    <source>
        <dbReference type="Proteomes" id="UP000248326"/>
    </source>
</evidence>
<dbReference type="Gene3D" id="1.20.1250.20">
    <property type="entry name" value="MFS general substrate transporter like domains"/>
    <property type="match status" value="1"/>
</dbReference>
<dbReference type="EMBL" id="QJSX01000009">
    <property type="protein sequence ID" value="PYE53344.1"/>
    <property type="molecule type" value="Genomic_DNA"/>
</dbReference>
<name>A0A318S5F5_9DEIO</name>
<feature type="transmembrane region" description="Helical" evidence="6">
    <location>
        <begin position="32"/>
        <end position="58"/>
    </location>
</feature>